<dbReference type="OrthoDB" id="5426355at2759"/>
<keyword evidence="9" id="KW-0408">Iron</keyword>
<evidence type="ECO:0000256" key="3">
    <source>
        <dbReference type="ARBA" id="ARBA00010031"/>
    </source>
</evidence>
<dbReference type="GO" id="GO:0005576">
    <property type="term" value="C:extracellular region"/>
    <property type="evidence" value="ECO:0007669"/>
    <property type="project" value="UniProtKB-SubCell"/>
</dbReference>
<dbReference type="Proteomes" id="UP000799324">
    <property type="component" value="Unassembled WGS sequence"/>
</dbReference>
<feature type="binding site" description="axial binding residue" evidence="9">
    <location>
        <position position="105"/>
    </location>
    <ligand>
        <name>heme</name>
        <dbReference type="ChEBI" id="CHEBI:30413"/>
    </ligand>
    <ligandPart>
        <name>Fe</name>
        <dbReference type="ChEBI" id="CHEBI:18248"/>
    </ligandPart>
</feature>
<protein>
    <recommendedName>
        <fullName evidence="10">CFEM domain-containing protein</fullName>
    </recommendedName>
</protein>
<name>A0A6A6SYB7_9PLEO</name>
<keyword evidence="12" id="KW-1185">Reference proteome</keyword>
<reference evidence="11" key="1">
    <citation type="journal article" date="2020" name="Stud. Mycol.">
        <title>101 Dothideomycetes genomes: a test case for predicting lifestyles and emergence of pathogens.</title>
        <authorList>
            <person name="Haridas S."/>
            <person name="Albert R."/>
            <person name="Binder M."/>
            <person name="Bloem J."/>
            <person name="Labutti K."/>
            <person name="Salamov A."/>
            <person name="Andreopoulos B."/>
            <person name="Baker S."/>
            <person name="Barry K."/>
            <person name="Bills G."/>
            <person name="Bluhm B."/>
            <person name="Cannon C."/>
            <person name="Castanera R."/>
            <person name="Culley D."/>
            <person name="Daum C."/>
            <person name="Ezra D."/>
            <person name="Gonzalez J."/>
            <person name="Henrissat B."/>
            <person name="Kuo A."/>
            <person name="Liang C."/>
            <person name="Lipzen A."/>
            <person name="Lutzoni F."/>
            <person name="Magnuson J."/>
            <person name="Mondo S."/>
            <person name="Nolan M."/>
            <person name="Ohm R."/>
            <person name="Pangilinan J."/>
            <person name="Park H.-J."/>
            <person name="Ramirez L."/>
            <person name="Alfaro M."/>
            <person name="Sun H."/>
            <person name="Tritt A."/>
            <person name="Yoshinaga Y."/>
            <person name="Zwiers L.-H."/>
            <person name="Turgeon B."/>
            <person name="Goodwin S."/>
            <person name="Spatafora J."/>
            <person name="Crous P."/>
            <person name="Grigoriev I."/>
        </authorList>
    </citation>
    <scope>NUCLEOTIDE SEQUENCE</scope>
    <source>
        <strain evidence="11">CBS 122681</strain>
    </source>
</reference>
<gene>
    <name evidence="11" type="ORF">K491DRAFT_45497</name>
</gene>
<sequence>MQGPPASSDQSAVRSPEGNLNVCAPNPFTFAFRPDARFAVLSCFLFLVVSAHGRMKLLGVVLVAAALAVAESVMDFSKLPACAENCAVLKNADAGCVPPAAPVTDQGTYQSCVCASTLLTSLHSSGALCQAFCSADDSSTISQYYNSLCKGPVVYPSTSTSASASTSTSASATTSTATAGAAGTGPMSSPAHTSWYVGRGSHGAIATILTLFAGGPPTGGGFSWPLSSSWPSSSSGL</sequence>
<feature type="domain" description="CFEM" evidence="10">
    <location>
        <begin position="52"/>
        <end position="175"/>
    </location>
</feature>
<evidence type="ECO:0000256" key="1">
    <source>
        <dbReference type="ARBA" id="ARBA00004589"/>
    </source>
</evidence>
<evidence type="ECO:0000256" key="9">
    <source>
        <dbReference type="PROSITE-ProRule" id="PRU01356"/>
    </source>
</evidence>
<comment type="caution">
    <text evidence="9">Lacks conserved residue(s) required for the propagation of feature annotation.</text>
</comment>
<evidence type="ECO:0000256" key="6">
    <source>
        <dbReference type="ARBA" id="ARBA00022729"/>
    </source>
</evidence>
<evidence type="ECO:0000256" key="8">
    <source>
        <dbReference type="ARBA" id="ARBA00023288"/>
    </source>
</evidence>
<evidence type="ECO:0000259" key="10">
    <source>
        <dbReference type="PROSITE" id="PS52012"/>
    </source>
</evidence>
<keyword evidence="9" id="KW-0479">Metal-binding</keyword>
<keyword evidence="5" id="KW-0325">Glycoprotein</keyword>
<keyword evidence="4" id="KW-0964">Secreted</keyword>
<keyword evidence="6" id="KW-0732">Signal</keyword>
<proteinExistence type="inferred from homology"/>
<evidence type="ECO:0000256" key="2">
    <source>
        <dbReference type="ARBA" id="ARBA00004613"/>
    </source>
</evidence>
<evidence type="ECO:0000313" key="11">
    <source>
        <dbReference type="EMBL" id="KAF2652540.1"/>
    </source>
</evidence>
<keyword evidence="5" id="KW-0336">GPI-anchor</keyword>
<keyword evidence="8" id="KW-0449">Lipoprotein</keyword>
<keyword evidence="5" id="KW-0472">Membrane</keyword>
<evidence type="ECO:0000256" key="4">
    <source>
        <dbReference type="ARBA" id="ARBA00022525"/>
    </source>
</evidence>
<accession>A0A6A6SYB7</accession>
<keyword evidence="9" id="KW-0349">Heme</keyword>
<comment type="subcellular location">
    <subcellularLocation>
        <location evidence="1">Membrane</location>
        <topology evidence="1">Lipid-anchor</topology>
        <topology evidence="1">GPI-anchor</topology>
    </subcellularLocation>
    <subcellularLocation>
        <location evidence="2">Secreted</location>
    </subcellularLocation>
</comment>
<evidence type="ECO:0000256" key="5">
    <source>
        <dbReference type="ARBA" id="ARBA00022622"/>
    </source>
</evidence>
<keyword evidence="7" id="KW-1015">Disulfide bond</keyword>
<dbReference type="InterPro" id="IPR008427">
    <property type="entry name" value="Extracellular_membr_CFEM_dom"/>
</dbReference>
<dbReference type="GO" id="GO:0046872">
    <property type="term" value="F:metal ion binding"/>
    <property type="evidence" value="ECO:0007669"/>
    <property type="project" value="UniProtKB-UniRule"/>
</dbReference>
<evidence type="ECO:0000256" key="7">
    <source>
        <dbReference type="ARBA" id="ARBA00023157"/>
    </source>
</evidence>
<dbReference type="PROSITE" id="PS52012">
    <property type="entry name" value="CFEM"/>
    <property type="match status" value="1"/>
</dbReference>
<dbReference type="AlphaFoldDB" id="A0A6A6SYB7"/>
<dbReference type="EMBL" id="MU004399">
    <property type="protein sequence ID" value="KAF2652540.1"/>
    <property type="molecule type" value="Genomic_DNA"/>
</dbReference>
<comment type="similarity">
    <text evidence="3">Belongs to the RBT5 family.</text>
</comment>
<evidence type="ECO:0000313" key="12">
    <source>
        <dbReference type="Proteomes" id="UP000799324"/>
    </source>
</evidence>
<dbReference type="GO" id="GO:0098552">
    <property type="term" value="C:side of membrane"/>
    <property type="evidence" value="ECO:0007669"/>
    <property type="project" value="UniProtKB-KW"/>
</dbReference>
<organism evidence="11 12">
    <name type="scientific">Lophiostoma macrostomum CBS 122681</name>
    <dbReference type="NCBI Taxonomy" id="1314788"/>
    <lineage>
        <taxon>Eukaryota</taxon>
        <taxon>Fungi</taxon>
        <taxon>Dikarya</taxon>
        <taxon>Ascomycota</taxon>
        <taxon>Pezizomycotina</taxon>
        <taxon>Dothideomycetes</taxon>
        <taxon>Pleosporomycetidae</taxon>
        <taxon>Pleosporales</taxon>
        <taxon>Lophiostomataceae</taxon>
        <taxon>Lophiostoma</taxon>
    </lineage>
</organism>